<organism evidence="6 7">
    <name type="scientific">Allokutzneria multivorans</name>
    <dbReference type="NCBI Taxonomy" id="1142134"/>
    <lineage>
        <taxon>Bacteria</taxon>
        <taxon>Bacillati</taxon>
        <taxon>Actinomycetota</taxon>
        <taxon>Actinomycetes</taxon>
        <taxon>Pseudonocardiales</taxon>
        <taxon>Pseudonocardiaceae</taxon>
        <taxon>Allokutzneria</taxon>
    </lineage>
</organism>
<dbReference type="Proteomes" id="UP001501747">
    <property type="component" value="Unassembled WGS sequence"/>
</dbReference>
<dbReference type="InterPro" id="IPR011075">
    <property type="entry name" value="TetR_C"/>
</dbReference>
<comment type="caution">
    <text evidence="6">The sequence shown here is derived from an EMBL/GenBank/DDBJ whole genome shotgun (WGS) entry which is preliminary data.</text>
</comment>
<evidence type="ECO:0000313" key="7">
    <source>
        <dbReference type="Proteomes" id="UP001501747"/>
    </source>
</evidence>
<dbReference type="SUPFAM" id="SSF48498">
    <property type="entry name" value="Tetracyclin repressor-like, C-terminal domain"/>
    <property type="match status" value="1"/>
</dbReference>
<reference evidence="7" key="1">
    <citation type="journal article" date="2019" name="Int. J. Syst. Evol. Microbiol.">
        <title>The Global Catalogue of Microorganisms (GCM) 10K type strain sequencing project: providing services to taxonomists for standard genome sequencing and annotation.</title>
        <authorList>
            <consortium name="The Broad Institute Genomics Platform"/>
            <consortium name="The Broad Institute Genome Sequencing Center for Infectious Disease"/>
            <person name="Wu L."/>
            <person name="Ma J."/>
        </authorList>
    </citation>
    <scope>NUCLEOTIDE SEQUENCE [LARGE SCALE GENOMIC DNA]</scope>
    <source>
        <strain evidence="7">JCM 17342</strain>
    </source>
</reference>
<dbReference type="InterPro" id="IPR036271">
    <property type="entry name" value="Tet_transcr_reg_TetR-rel_C_sf"/>
</dbReference>
<evidence type="ECO:0000256" key="3">
    <source>
        <dbReference type="ARBA" id="ARBA00023163"/>
    </source>
</evidence>
<protein>
    <submittedName>
        <fullName evidence="6">TetR/AcrR family transcriptional regulator</fullName>
    </submittedName>
</protein>
<feature type="domain" description="HTH tetR-type" evidence="5">
    <location>
        <begin position="11"/>
        <end position="71"/>
    </location>
</feature>
<name>A0ABP7QUY8_9PSEU</name>
<dbReference type="RefSeq" id="WP_344870680.1">
    <property type="nucleotide sequence ID" value="NZ_BAABAL010000003.1"/>
</dbReference>
<evidence type="ECO:0000256" key="1">
    <source>
        <dbReference type="ARBA" id="ARBA00023015"/>
    </source>
</evidence>
<dbReference type="Gene3D" id="1.10.357.10">
    <property type="entry name" value="Tetracycline Repressor, domain 2"/>
    <property type="match status" value="1"/>
</dbReference>
<feature type="DNA-binding region" description="H-T-H motif" evidence="4">
    <location>
        <begin position="34"/>
        <end position="53"/>
    </location>
</feature>
<dbReference type="Gene3D" id="1.10.10.60">
    <property type="entry name" value="Homeodomain-like"/>
    <property type="match status" value="1"/>
</dbReference>
<keyword evidence="2 4" id="KW-0238">DNA-binding</keyword>
<dbReference type="InterPro" id="IPR001647">
    <property type="entry name" value="HTH_TetR"/>
</dbReference>
<dbReference type="Pfam" id="PF00440">
    <property type="entry name" value="TetR_N"/>
    <property type="match status" value="1"/>
</dbReference>
<dbReference type="PANTHER" id="PTHR47506">
    <property type="entry name" value="TRANSCRIPTIONAL REGULATORY PROTEIN"/>
    <property type="match status" value="1"/>
</dbReference>
<keyword evidence="1" id="KW-0805">Transcription regulation</keyword>
<proteinExistence type="predicted"/>
<dbReference type="PROSITE" id="PS50977">
    <property type="entry name" value="HTH_TETR_2"/>
    <property type="match status" value="1"/>
</dbReference>
<evidence type="ECO:0000259" key="5">
    <source>
        <dbReference type="PROSITE" id="PS50977"/>
    </source>
</evidence>
<evidence type="ECO:0000256" key="4">
    <source>
        <dbReference type="PROSITE-ProRule" id="PRU00335"/>
    </source>
</evidence>
<keyword evidence="3" id="KW-0804">Transcription</keyword>
<keyword evidence="7" id="KW-1185">Reference proteome</keyword>
<dbReference type="EMBL" id="BAABAL010000003">
    <property type="protein sequence ID" value="GAA3988482.1"/>
    <property type="molecule type" value="Genomic_DNA"/>
</dbReference>
<accession>A0ABP7QUY8</accession>
<evidence type="ECO:0000256" key="2">
    <source>
        <dbReference type="ARBA" id="ARBA00023125"/>
    </source>
</evidence>
<evidence type="ECO:0000313" key="6">
    <source>
        <dbReference type="EMBL" id="GAA3988482.1"/>
    </source>
</evidence>
<dbReference type="SUPFAM" id="SSF46689">
    <property type="entry name" value="Homeodomain-like"/>
    <property type="match status" value="1"/>
</dbReference>
<gene>
    <name evidence="6" type="ORF">GCM10022247_03700</name>
</gene>
<dbReference type="InterPro" id="IPR009057">
    <property type="entry name" value="Homeodomain-like_sf"/>
</dbReference>
<sequence>MSPRRSATEARNTRSVILDRGVHVASVEGLEGLTIGRLATDLGMSKSGLLGHFGSKEVLQLAVVDTAAGVFVHEVSDRATGVEPGLPRLRALCEAWISYMERGVFPGGCFFTAAVAEFDDREGPVREAVARMIGLWRRDLTFQIRLAANAGQLPGGITTDTDADQLMFELYGVMLSLNHSLRLDRDRAAVDRARRAVARLLGA</sequence>
<dbReference type="Pfam" id="PF16925">
    <property type="entry name" value="TetR_C_13"/>
    <property type="match status" value="1"/>
</dbReference>
<dbReference type="PANTHER" id="PTHR47506:SF6">
    <property type="entry name" value="HTH-TYPE TRANSCRIPTIONAL REPRESSOR NEMR"/>
    <property type="match status" value="1"/>
</dbReference>